<keyword evidence="5" id="KW-1185">Reference proteome</keyword>
<evidence type="ECO:0000313" key="5">
    <source>
        <dbReference type="Proteomes" id="UP001178281"/>
    </source>
</evidence>
<accession>A0AA90NEJ6</accession>
<comment type="caution">
    <text evidence="4">The sequence shown here is derived from an EMBL/GenBank/DDBJ whole genome shotgun (WGS) entry which is preliminary data.</text>
</comment>
<dbReference type="InterPro" id="IPR008462">
    <property type="entry name" value="CsbD"/>
</dbReference>
<reference evidence="4" key="1">
    <citation type="submission" date="2023-08" db="EMBL/GenBank/DDBJ databases">
        <title>The draft genome of Tsukamurella strandjordii strain 050030.</title>
        <authorList>
            <person name="Zhao F."/>
            <person name="Feng Y."/>
            <person name="Zong Z."/>
        </authorList>
    </citation>
    <scope>NUCLEOTIDE SEQUENCE</scope>
    <source>
        <strain evidence="4">050030</strain>
    </source>
</reference>
<evidence type="ECO:0000313" key="4">
    <source>
        <dbReference type="EMBL" id="MDP0397005.1"/>
    </source>
</evidence>
<name>A0AA90NEJ6_9ACTN</name>
<dbReference type="Pfam" id="PF05532">
    <property type="entry name" value="CsbD"/>
    <property type="match status" value="1"/>
</dbReference>
<protein>
    <submittedName>
        <fullName evidence="4">CsbD family protein</fullName>
    </submittedName>
</protein>
<feature type="domain" description="CsbD-like" evidence="3">
    <location>
        <begin position="5"/>
        <end position="56"/>
    </location>
</feature>
<feature type="compositionally biased region" description="Basic and acidic residues" evidence="2">
    <location>
        <begin position="7"/>
        <end position="20"/>
    </location>
</feature>
<sequence>MSISDDAQNKAEDLKGRAKEAAGAVTGDEDLKTEGKADQVEAQIKEKVAEVADAVKGGVDAVKDKLSGK</sequence>
<organism evidence="4 5">
    <name type="scientific">Tsukamurella strandjordii</name>
    <dbReference type="NCBI Taxonomy" id="147577"/>
    <lineage>
        <taxon>Bacteria</taxon>
        <taxon>Bacillati</taxon>
        <taxon>Actinomycetota</taxon>
        <taxon>Actinomycetes</taxon>
        <taxon>Mycobacteriales</taxon>
        <taxon>Tsukamurellaceae</taxon>
        <taxon>Tsukamurella</taxon>
    </lineage>
</organism>
<dbReference type="RefSeq" id="WP_220656817.1">
    <property type="nucleotide sequence ID" value="NZ_BAAAII010000011.1"/>
</dbReference>
<evidence type="ECO:0000259" key="3">
    <source>
        <dbReference type="Pfam" id="PF05532"/>
    </source>
</evidence>
<evidence type="ECO:0000256" key="1">
    <source>
        <dbReference type="ARBA" id="ARBA00009129"/>
    </source>
</evidence>
<dbReference type="AlphaFoldDB" id="A0AA90NEJ6"/>
<dbReference type="EMBL" id="JAUTIX010000001">
    <property type="protein sequence ID" value="MDP0397005.1"/>
    <property type="molecule type" value="Genomic_DNA"/>
</dbReference>
<dbReference type="Gene3D" id="1.10.1470.10">
    <property type="entry name" value="YjbJ"/>
    <property type="match status" value="1"/>
</dbReference>
<dbReference type="SUPFAM" id="SSF69047">
    <property type="entry name" value="Hypothetical protein YjbJ"/>
    <property type="match status" value="1"/>
</dbReference>
<feature type="region of interest" description="Disordered" evidence="2">
    <location>
        <begin position="1"/>
        <end position="34"/>
    </location>
</feature>
<comment type="similarity">
    <text evidence="1">Belongs to the UPF0337 (CsbD) family.</text>
</comment>
<gene>
    <name evidence="4" type="ORF">Q7X28_03610</name>
</gene>
<dbReference type="Proteomes" id="UP001178281">
    <property type="component" value="Unassembled WGS sequence"/>
</dbReference>
<evidence type="ECO:0000256" key="2">
    <source>
        <dbReference type="SAM" id="MobiDB-lite"/>
    </source>
</evidence>
<proteinExistence type="inferred from homology"/>
<dbReference type="InterPro" id="IPR036629">
    <property type="entry name" value="YjbJ_sf"/>
</dbReference>